<evidence type="ECO:0000259" key="6">
    <source>
        <dbReference type="Pfam" id="PF03328"/>
    </source>
</evidence>
<dbReference type="PIRSF" id="PIRSF015582">
    <property type="entry name" value="Cit_lyase_B"/>
    <property type="match status" value="1"/>
</dbReference>
<reference evidence="7 8" key="1">
    <citation type="submission" date="2016-10" db="EMBL/GenBank/DDBJ databases">
        <authorList>
            <person name="de Groot N.N."/>
        </authorList>
    </citation>
    <scope>NUCLEOTIDE SEQUENCE [LARGE SCALE GENOMIC DNA]</scope>
    <source>
        <strain evidence="7 8">CGMCC 1.7054</strain>
    </source>
</reference>
<dbReference type="InterPro" id="IPR011206">
    <property type="entry name" value="Citrate_lyase_beta/mcl1/mcl2"/>
</dbReference>
<feature type="binding site" evidence="5">
    <location>
        <position position="174"/>
    </location>
    <ligand>
        <name>Mg(2+)</name>
        <dbReference type="ChEBI" id="CHEBI:18420"/>
    </ligand>
</feature>
<dbReference type="AlphaFoldDB" id="A0A1I7MPZ4"/>
<dbReference type="InterPro" id="IPR005000">
    <property type="entry name" value="Aldolase/citrate-lyase_domain"/>
</dbReference>
<sequence length="318" mass="33623">MSTPLTPSAPQQFSTSPGQKIDPVLARSWLLVNAVQPERFAAAEESEADIVILDIEDAVAPKDKDAARDHAVQWLNGGHSAWVRLNGYGTKWWEDDVAALAQTLPQSVGGPLAQGGLAGVVLAMVESTDHVNETAARLPGIPVVALVETARGLQRINSIAAAKGTYRLAFGIGDFRRDTGFGESPAALAYARSKFTIAAKATGLPGAIDGPTVGTTGVKLAEATAVTAEFGMTGKLCLTPEQCGAINEGLSPSQDEITWAHEFLDDFEADGGVIRNGSDLPRKARATKILTLAEAFGVRWLHEDDDDHAPAPSDTFHY</sequence>
<dbReference type="EMBL" id="FPCG01000009">
    <property type="protein sequence ID" value="SFV24002.1"/>
    <property type="molecule type" value="Genomic_DNA"/>
</dbReference>
<keyword evidence="7" id="KW-0456">Lyase</keyword>
<keyword evidence="8" id="KW-1185">Reference proteome</keyword>
<protein>
    <submittedName>
        <fullName evidence="7">Citrate lyase subunit beta / citryl-CoA lyase</fullName>
    </submittedName>
</protein>
<dbReference type="GO" id="GO:0006107">
    <property type="term" value="P:oxaloacetate metabolic process"/>
    <property type="evidence" value="ECO:0007669"/>
    <property type="project" value="TreeGrafter"/>
</dbReference>
<feature type="binding site" evidence="4">
    <location>
        <position position="148"/>
    </location>
    <ligand>
        <name>substrate</name>
    </ligand>
</feature>
<evidence type="ECO:0000256" key="5">
    <source>
        <dbReference type="PIRSR" id="PIRSR015582-2"/>
    </source>
</evidence>
<dbReference type="Gene3D" id="3.20.20.60">
    <property type="entry name" value="Phosphoenolpyruvate-binding domains"/>
    <property type="match status" value="1"/>
</dbReference>
<evidence type="ECO:0000313" key="8">
    <source>
        <dbReference type="Proteomes" id="UP000198881"/>
    </source>
</evidence>
<feature type="binding site" evidence="5">
    <location>
        <position position="148"/>
    </location>
    <ligand>
        <name>Mg(2+)</name>
        <dbReference type="ChEBI" id="CHEBI:18420"/>
    </ligand>
</feature>
<gene>
    <name evidence="7" type="ORF">SAMN04487966_10958</name>
</gene>
<keyword evidence="2 5" id="KW-0479">Metal-binding</keyword>
<dbReference type="InterPro" id="IPR040442">
    <property type="entry name" value="Pyrv_kinase-like_dom_sf"/>
</dbReference>
<proteinExistence type="predicted"/>
<evidence type="ECO:0000256" key="4">
    <source>
        <dbReference type="PIRSR" id="PIRSR015582-1"/>
    </source>
</evidence>
<dbReference type="PANTHER" id="PTHR32308:SF10">
    <property type="entry name" value="CITRATE LYASE SUBUNIT BETA"/>
    <property type="match status" value="1"/>
</dbReference>
<feature type="binding site" evidence="4">
    <location>
        <position position="84"/>
    </location>
    <ligand>
        <name>substrate</name>
    </ligand>
</feature>
<dbReference type="SUPFAM" id="SSF51621">
    <property type="entry name" value="Phosphoenolpyruvate/pyruvate domain"/>
    <property type="match status" value="1"/>
</dbReference>
<evidence type="ECO:0000256" key="2">
    <source>
        <dbReference type="ARBA" id="ARBA00022723"/>
    </source>
</evidence>
<dbReference type="PANTHER" id="PTHR32308">
    <property type="entry name" value="LYASE BETA SUBUNIT, PUTATIVE (AFU_ORTHOLOGUE AFUA_4G13030)-RELATED"/>
    <property type="match status" value="1"/>
</dbReference>
<dbReference type="RefSeq" id="WP_374785975.1">
    <property type="nucleotide sequence ID" value="NZ_CAMIGK010000077.1"/>
</dbReference>
<evidence type="ECO:0000256" key="3">
    <source>
        <dbReference type="ARBA" id="ARBA00022842"/>
    </source>
</evidence>
<accession>A0A1I7MPZ4</accession>
<feature type="domain" description="HpcH/HpaI aldolase/citrate lyase" evidence="6">
    <location>
        <begin position="27"/>
        <end position="239"/>
    </location>
</feature>
<evidence type="ECO:0000313" key="7">
    <source>
        <dbReference type="EMBL" id="SFV24002.1"/>
    </source>
</evidence>
<dbReference type="GO" id="GO:0016829">
    <property type="term" value="F:lyase activity"/>
    <property type="evidence" value="ECO:0007669"/>
    <property type="project" value="UniProtKB-KW"/>
</dbReference>
<keyword evidence="3 5" id="KW-0460">Magnesium</keyword>
<dbReference type="STRING" id="574650.SAMN04487966_10958"/>
<dbReference type="InterPro" id="IPR015813">
    <property type="entry name" value="Pyrv/PenolPyrv_kinase-like_dom"/>
</dbReference>
<evidence type="ECO:0000256" key="1">
    <source>
        <dbReference type="ARBA" id="ARBA00001946"/>
    </source>
</evidence>
<dbReference type="Pfam" id="PF03328">
    <property type="entry name" value="HpcH_HpaI"/>
    <property type="match status" value="1"/>
</dbReference>
<dbReference type="GO" id="GO:0000287">
    <property type="term" value="F:magnesium ion binding"/>
    <property type="evidence" value="ECO:0007669"/>
    <property type="project" value="TreeGrafter"/>
</dbReference>
<organism evidence="7 8">
    <name type="scientific">Micrococcus terreus</name>
    <dbReference type="NCBI Taxonomy" id="574650"/>
    <lineage>
        <taxon>Bacteria</taxon>
        <taxon>Bacillati</taxon>
        <taxon>Actinomycetota</taxon>
        <taxon>Actinomycetes</taxon>
        <taxon>Micrococcales</taxon>
        <taxon>Micrococcaceae</taxon>
        <taxon>Micrococcus</taxon>
    </lineage>
</organism>
<dbReference type="Proteomes" id="UP000198881">
    <property type="component" value="Unassembled WGS sequence"/>
</dbReference>
<name>A0A1I7MPZ4_9MICC</name>
<comment type="cofactor">
    <cofactor evidence="1">
        <name>Mg(2+)</name>
        <dbReference type="ChEBI" id="CHEBI:18420"/>
    </cofactor>
</comment>